<evidence type="ECO:0000313" key="4">
    <source>
        <dbReference type="Proteomes" id="UP000823775"/>
    </source>
</evidence>
<evidence type="ECO:0000313" key="3">
    <source>
        <dbReference type="EMBL" id="MCD7448093.1"/>
    </source>
</evidence>
<dbReference type="SUPFAM" id="SSF52047">
    <property type="entry name" value="RNI-like"/>
    <property type="match status" value="1"/>
</dbReference>
<feature type="compositionally biased region" description="Basic and acidic residues" evidence="1">
    <location>
        <begin position="21"/>
        <end position="32"/>
    </location>
</feature>
<feature type="region of interest" description="Disordered" evidence="1">
    <location>
        <begin position="61"/>
        <end position="81"/>
    </location>
</feature>
<dbReference type="PROSITE" id="PS50181">
    <property type="entry name" value="FBOX"/>
    <property type="match status" value="1"/>
</dbReference>
<dbReference type="CDD" id="cd22164">
    <property type="entry name" value="F-box_AtSKIP19-like"/>
    <property type="match status" value="1"/>
</dbReference>
<reference evidence="3 4" key="1">
    <citation type="journal article" date="2021" name="BMC Genomics">
        <title>Datura genome reveals duplications of psychoactive alkaloid biosynthetic genes and high mutation rate following tissue culture.</title>
        <authorList>
            <person name="Rajewski A."/>
            <person name="Carter-House D."/>
            <person name="Stajich J."/>
            <person name="Litt A."/>
        </authorList>
    </citation>
    <scope>NUCLEOTIDE SEQUENCE [LARGE SCALE GENOMIC DNA]</scope>
    <source>
        <strain evidence="3">AR-01</strain>
    </source>
</reference>
<name>A0ABS8RNF3_DATST</name>
<organism evidence="3 4">
    <name type="scientific">Datura stramonium</name>
    <name type="common">Jimsonweed</name>
    <name type="synonym">Common thornapple</name>
    <dbReference type="NCBI Taxonomy" id="4076"/>
    <lineage>
        <taxon>Eukaryota</taxon>
        <taxon>Viridiplantae</taxon>
        <taxon>Streptophyta</taxon>
        <taxon>Embryophyta</taxon>
        <taxon>Tracheophyta</taxon>
        <taxon>Spermatophyta</taxon>
        <taxon>Magnoliopsida</taxon>
        <taxon>eudicotyledons</taxon>
        <taxon>Gunneridae</taxon>
        <taxon>Pentapetalae</taxon>
        <taxon>asterids</taxon>
        <taxon>lamiids</taxon>
        <taxon>Solanales</taxon>
        <taxon>Solanaceae</taxon>
        <taxon>Solanoideae</taxon>
        <taxon>Datureae</taxon>
        <taxon>Datura</taxon>
    </lineage>
</organism>
<dbReference type="PANTHER" id="PTHR38926:SF50">
    <property type="entry name" value="F-BOX PROTEIN SKIP19-LIKE"/>
    <property type="match status" value="1"/>
</dbReference>
<dbReference type="Pfam" id="PF12937">
    <property type="entry name" value="F-box-like"/>
    <property type="match status" value="1"/>
</dbReference>
<proteinExistence type="predicted"/>
<evidence type="ECO:0000256" key="1">
    <source>
        <dbReference type="SAM" id="MobiDB-lite"/>
    </source>
</evidence>
<evidence type="ECO:0000259" key="2">
    <source>
        <dbReference type="PROSITE" id="PS50181"/>
    </source>
</evidence>
<feature type="compositionally biased region" description="Pro residues" evidence="1">
    <location>
        <begin position="69"/>
        <end position="81"/>
    </location>
</feature>
<accession>A0ABS8RNF3</accession>
<dbReference type="Pfam" id="PF24758">
    <property type="entry name" value="LRR_At5g56370"/>
    <property type="match status" value="1"/>
</dbReference>
<protein>
    <recommendedName>
        <fullName evidence="2">F-box domain-containing protein</fullName>
    </recommendedName>
</protein>
<feature type="region of interest" description="Disordered" evidence="1">
    <location>
        <begin position="1"/>
        <end position="33"/>
    </location>
</feature>
<dbReference type="InterPro" id="IPR006553">
    <property type="entry name" value="Leu-rich_rpt_Cys-con_subtyp"/>
</dbReference>
<dbReference type="Gene3D" id="3.80.10.10">
    <property type="entry name" value="Ribonuclease Inhibitor"/>
    <property type="match status" value="1"/>
</dbReference>
<dbReference type="InterPro" id="IPR032675">
    <property type="entry name" value="LRR_dom_sf"/>
</dbReference>
<dbReference type="Proteomes" id="UP000823775">
    <property type="component" value="Unassembled WGS sequence"/>
</dbReference>
<keyword evidence="4" id="KW-1185">Reference proteome</keyword>
<dbReference type="SMART" id="SM00367">
    <property type="entry name" value="LRR_CC"/>
    <property type="match status" value="4"/>
</dbReference>
<gene>
    <name evidence="3" type="ORF">HAX54_038187</name>
</gene>
<feature type="domain" description="F-box" evidence="2">
    <location>
        <begin position="77"/>
        <end position="124"/>
    </location>
</feature>
<sequence length="391" mass="43796">MGGKLAGGGRHRAVNDAVSGEEEKKRSGDGERCTVSAVTAVERRRKSMAAAVRLVRNELCSRKNQKASSPPPPPPPPPPWVELPREITADILRRLGVAEILLNAQRVCSTWWKVCHDPTMWRVIDMRDEEDVDLDDVDKMCRIAVDRSQGQLLKINIEHFANDDLLEYIAQRSSQLKNLRIVSCDDISDGCLAAVSKNFPMLEELHIYLSVISSGDIEAIGRSCSQLKSFTLNDSGFRGFKGLRGGFRNLQINVNDQALAIAANMPELRHLALFGNYMTNEGLCAILDGCPQLESLDLRHCYSIDLKGDLGSRCRQQIIDLNCPHDSTHGYEFSDQICDYGFSDDEYPSGLSEADVGLSDYSYDYDYDDLFFDDFTDPLSSVYLDEDGFFW</sequence>
<dbReference type="InterPro" id="IPR001810">
    <property type="entry name" value="F-box_dom"/>
</dbReference>
<dbReference type="EMBL" id="JACEIK010000052">
    <property type="protein sequence ID" value="MCD7448093.1"/>
    <property type="molecule type" value="Genomic_DNA"/>
</dbReference>
<dbReference type="PANTHER" id="PTHR38926">
    <property type="entry name" value="F-BOX DOMAIN CONTAINING PROTEIN, EXPRESSED"/>
    <property type="match status" value="1"/>
</dbReference>
<dbReference type="Gene3D" id="1.20.1280.50">
    <property type="match status" value="1"/>
</dbReference>
<comment type="caution">
    <text evidence="3">The sequence shown here is derived from an EMBL/GenBank/DDBJ whole genome shotgun (WGS) entry which is preliminary data.</text>
</comment>
<dbReference type="InterPro" id="IPR055411">
    <property type="entry name" value="LRR_FXL15/At3g58940/PEG3-like"/>
</dbReference>